<evidence type="ECO:0000313" key="2">
    <source>
        <dbReference type="Proteomes" id="UP000091820"/>
    </source>
</evidence>
<dbReference type="EnsemblMetazoa" id="GBRI044137-RA">
    <property type="protein sequence ID" value="GBRI044137-PA"/>
    <property type="gene ID" value="GBRI044137"/>
</dbReference>
<keyword evidence="2" id="KW-1185">Reference proteome</keyword>
<reference evidence="1" key="2">
    <citation type="submission" date="2020-05" db="UniProtKB">
        <authorList>
            <consortium name="EnsemblMetazoa"/>
        </authorList>
    </citation>
    <scope>IDENTIFICATION</scope>
    <source>
        <strain evidence="1">IAEA</strain>
    </source>
</reference>
<accession>A0A1A9X4N8</accession>
<organism evidence="1 2">
    <name type="scientific">Glossina brevipalpis</name>
    <dbReference type="NCBI Taxonomy" id="37001"/>
    <lineage>
        <taxon>Eukaryota</taxon>
        <taxon>Metazoa</taxon>
        <taxon>Ecdysozoa</taxon>
        <taxon>Arthropoda</taxon>
        <taxon>Hexapoda</taxon>
        <taxon>Insecta</taxon>
        <taxon>Pterygota</taxon>
        <taxon>Neoptera</taxon>
        <taxon>Endopterygota</taxon>
        <taxon>Diptera</taxon>
        <taxon>Brachycera</taxon>
        <taxon>Muscomorpha</taxon>
        <taxon>Hippoboscoidea</taxon>
        <taxon>Glossinidae</taxon>
        <taxon>Glossina</taxon>
    </lineage>
</organism>
<sequence>MKKGKEKPAQRAWPSGILELWRGYFDTSFLSLLSFTNGFLRKRVLNVLTVTVVRFPISSCEKFPEEKRANISSD</sequence>
<dbReference type="Proteomes" id="UP000091820">
    <property type="component" value="Unassembled WGS sequence"/>
</dbReference>
<name>A0A1A9X4N8_9MUSC</name>
<proteinExistence type="predicted"/>
<evidence type="ECO:0000313" key="1">
    <source>
        <dbReference type="EnsemblMetazoa" id="GBRI044137-PA"/>
    </source>
</evidence>
<dbReference type="VEuPathDB" id="VectorBase:GBRI044137"/>
<protein>
    <submittedName>
        <fullName evidence="1">Uncharacterized protein</fullName>
    </submittedName>
</protein>
<reference evidence="2" key="1">
    <citation type="submission" date="2014-03" db="EMBL/GenBank/DDBJ databases">
        <authorList>
            <person name="Aksoy S."/>
            <person name="Warren W."/>
            <person name="Wilson R.K."/>
        </authorList>
    </citation>
    <scope>NUCLEOTIDE SEQUENCE [LARGE SCALE GENOMIC DNA]</scope>
    <source>
        <strain evidence="2">IAEA</strain>
    </source>
</reference>
<dbReference type="AlphaFoldDB" id="A0A1A9X4N8"/>